<feature type="compositionally biased region" description="Polar residues" evidence="1">
    <location>
        <begin position="644"/>
        <end position="661"/>
    </location>
</feature>
<feature type="region of interest" description="Disordered" evidence="1">
    <location>
        <begin position="1"/>
        <end position="46"/>
    </location>
</feature>
<feature type="region of interest" description="Disordered" evidence="1">
    <location>
        <begin position="514"/>
        <end position="712"/>
    </location>
</feature>
<feature type="region of interest" description="Disordered" evidence="1">
    <location>
        <begin position="201"/>
        <end position="267"/>
    </location>
</feature>
<reference evidence="3" key="2">
    <citation type="journal article" date="2009" name="Genome Res.">
        <title>Comparative genomic analyses of the human fungal pathogens Coccidioides and their relatives.</title>
        <authorList>
            <person name="Sharpton T.J."/>
            <person name="Stajich J.E."/>
            <person name="Rounsley S.D."/>
            <person name="Gardner M.J."/>
            <person name="Wortman J.R."/>
            <person name="Jordar V.S."/>
            <person name="Maiti R."/>
            <person name="Kodira C.D."/>
            <person name="Neafsey D.E."/>
            <person name="Zeng Q."/>
            <person name="Hung C.-Y."/>
            <person name="McMahan C."/>
            <person name="Muszewska A."/>
            <person name="Grynberg M."/>
            <person name="Mandel M.A."/>
            <person name="Kellner E.M."/>
            <person name="Barker B.M."/>
            <person name="Galgiani J.N."/>
            <person name="Orbach M.J."/>
            <person name="Kirkland T.N."/>
            <person name="Cole G.T."/>
            <person name="Henn M.R."/>
            <person name="Birren B.W."/>
            <person name="Taylor J.W."/>
        </authorList>
    </citation>
    <scope>NUCLEOTIDE SEQUENCE [LARGE SCALE GENOMIC DNA]</scope>
    <source>
        <strain evidence="3">RMSCC 3488</strain>
    </source>
</reference>
<evidence type="ECO:0000313" key="3">
    <source>
        <dbReference type="Proteomes" id="UP000054567"/>
    </source>
</evidence>
<dbReference type="AlphaFoldDB" id="A0A0J6FFN9"/>
<protein>
    <submittedName>
        <fullName evidence="2">Uncharacterized protein</fullName>
    </submittedName>
</protein>
<accession>A0A0J6FFN9</accession>
<dbReference type="Proteomes" id="UP000054567">
    <property type="component" value="Unassembled WGS sequence"/>
</dbReference>
<feature type="compositionally biased region" description="Low complexity" evidence="1">
    <location>
        <begin position="388"/>
        <end position="416"/>
    </location>
</feature>
<evidence type="ECO:0000313" key="2">
    <source>
        <dbReference type="EMBL" id="KMM68145.1"/>
    </source>
</evidence>
<feature type="compositionally biased region" description="Polar residues" evidence="1">
    <location>
        <begin position="212"/>
        <end position="225"/>
    </location>
</feature>
<evidence type="ECO:0000256" key="1">
    <source>
        <dbReference type="SAM" id="MobiDB-lite"/>
    </source>
</evidence>
<dbReference type="VEuPathDB" id="FungiDB:CPAG_04477"/>
<reference evidence="2 3" key="1">
    <citation type="submission" date="2007-06" db="EMBL/GenBank/DDBJ databases">
        <title>The Genome Sequence of Coccidioides posadasii RMSCC_3488.</title>
        <authorList>
            <consortium name="Coccidioides Genome Resources Consortium"/>
            <consortium name="The Broad Institute Genome Sequencing Platform"/>
            <person name="Henn M.R."/>
            <person name="Sykes S."/>
            <person name="Young S."/>
            <person name="Jaffe D."/>
            <person name="Berlin A."/>
            <person name="Alvarez P."/>
            <person name="Butler J."/>
            <person name="Gnerre S."/>
            <person name="Grabherr M."/>
            <person name="Mauceli E."/>
            <person name="Brockman W."/>
            <person name="Kodira C."/>
            <person name="Alvarado L."/>
            <person name="Zeng Q."/>
            <person name="Crawford M."/>
            <person name="Antoine C."/>
            <person name="Devon K."/>
            <person name="Galgiani J."/>
            <person name="Orsborn K."/>
            <person name="Lewis M.L."/>
            <person name="Nusbaum C."/>
            <person name="Galagan J."/>
            <person name="Birren B."/>
        </authorList>
    </citation>
    <scope>NUCLEOTIDE SEQUENCE [LARGE SCALE GENOMIC DNA]</scope>
    <source>
        <strain evidence="2 3">RMSCC 3488</strain>
    </source>
</reference>
<feature type="region of interest" description="Disordered" evidence="1">
    <location>
        <begin position="382"/>
        <end position="447"/>
    </location>
</feature>
<reference evidence="3" key="3">
    <citation type="journal article" date="2010" name="Genome Res.">
        <title>Population genomic sequencing of Coccidioides fungi reveals recent hybridization and transposon control.</title>
        <authorList>
            <person name="Neafsey D.E."/>
            <person name="Barker B.M."/>
            <person name="Sharpton T.J."/>
            <person name="Stajich J.E."/>
            <person name="Park D.J."/>
            <person name="Whiston E."/>
            <person name="Hung C.-Y."/>
            <person name="McMahan C."/>
            <person name="White J."/>
            <person name="Sykes S."/>
            <person name="Heiman D."/>
            <person name="Young S."/>
            <person name="Zeng Q."/>
            <person name="Abouelleil A."/>
            <person name="Aftuck L."/>
            <person name="Bessette D."/>
            <person name="Brown A."/>
            <person name="FitzGerald M."/>
            <person name="Lui A."/>
            <person name="Macdonald J.P."/>
            <person name="Priest M."/>
            <person name="Orbach M.J."/>
            <person name="Galgiani J.N."/>
            <person name="Kirkland T.N."/>
            <person name="Cole G.T."/>
            <person name="Birren B.W."/>
            <person name="Henn M.R."/>
            <person name="Taylor J.W."/>
            <person name="Rounsley S.D."/>
        </authorList>
    </citation>
    <scope>NUCLEOTIDE SEQUENCE [LARGE SCALE GENOMIC DNA]</scope>
    <source>
        <strain evidence="3">RMSCC 3488</strain>
    </source>
</reference>
<feature type="compositionally biased region" description="Basic and acidic residues" evidence="1">
    <location>
        <begin position="417"/>
        <end position="447"/>
    </location>
</feature>
<feature type="compositionally biased region" description="Pro residues" evidence="1">
    <location>
        <begin position="574"/>
        <end position="588"/>
    </location>
</feature>
<proteinExistence type="predicted"/>
<organism evidence="2 3">
    <name type="scientific">Coccidioides posadasii RMSCC 3488</name>
    <dbReference type="NCBI Taxonomy" id="454284"/>
    <lineage>
        <taxon>Eukaryota</taxon>
        <taxon>Fungi</taxon>
        <taxon>Dikarya</taxon>
        <taxon>Ascomycota</taxon>
        <taxon>Pezizomycotina</taxon>
        <taxon>Eurotiomycetes</taxon>
        <taxon>Eurotiomycetidae</taxon>
        <taxon>Onygenales</taxon>
        <taxon>Onygenaceae</taxon>
        <taxon>Coccidioides</taxon>
    </lineage>
</organism>
<gene>
    <name evidence="2" type="ORF">CPAG_04477</name>
</gene>
<sequence length="712" mass="79317">MTLRKGSPDDAPPPYTPSDPLTPTSGNLSVQGEPFAQSPNYSIQPGDNFISAAPYFNERPSVVPHGPDEEILEHTITIYTRSQAKDYSRFPRCWRSRAAEASKHDWATFLNYLLPSHLGPASNHPDLPRKLRREIARDHKDRPQEANEERKARISAVVDEWNEHFFGPRAMRVAYVFPSESGTTTISPLCPNCYPSTVRSMPLRTGGAHPTLSRSQTAPPASQHSIPRKPVGENAADPTPVRPYQPHTENEADTNQGNRPQIAQHQSPFGSWASAIVNWANNFSEQAQRYGEHIEQQAEAHGKRFEESAESFGRMMEAKGQAWENYFEQQGNRFERATEQFEKACNRRSPWSYRWNPSGPWGAGAGRGGCSRRGGMGPYWSNSGCPMSSRPRSGSISSLSSSSSSFSDSLSSSSSSDSEHSDNETSIKSEMNSLRESRTQARNLNTEHRAKVAALRHEMGALRAAHRELRSSSRCGPGRGANSREMFNDKVAEARAIKAEMGNLKQEYKAMRNEFRQEKKQLRRMIKSSRKEHRKARKAERKQQRGKGVKGQEVGTTHNPANIAPPTSSLPTHVPVPPCPPMSPPPAYSSPFVSEPPVIPTGLTQETRTETEETDIPPMQNQQDKPEDNSTKSSKGKGKSWSKEQTQQTMSWGYTSSNAVPKSSGFWKKSREAEAPSVQWSGDGKQETGVLPVDDEEREDSERDNPPQGRNN</sequence>
<feature type="compositionally biased region" description="Basic residues" evidence="1">
    <location>
        <begin position="521"/>
        <end position="548"/>
    </location>
</feature>
<name>A0A0J6FFN9_COCPO</name>
<feature type="compositionally biased region" description="Polar residues" evidence="1">
    <location>
        <begin position="253"/>
        <end position="267"/>
    </location>
</feature>
<dbReference type="OrthoDB" id="5408998at2759"/>
<dbReference type="EMBL" id="DS268110">
    <property type="protein sequence ID" value="KMM68145.1"/>
    <property type="molecule type" value="Genomic_DNA"/>
</dbReference>